<name>A0ABU1X555_SPHXE</name>
<gene>
    <name evidence="1" type="ORF">J2W40_003553</name>
</gene>
<dbReference type="RefSeq" id="WP_310227219.1">
    <property type="nucleotide sequence ID" value="NZ_JAVDWV010000019.1"/>
</dbReference>
<keyword evidence="2" id="KW-1185">Reference proteome</keyword>
<proteinExistence type="predicted"/>
<dbReference type="Proteomes" id="UP001267638">
    <property type="component" value="Unassembled WGS sequence"/>
</dbReference>
<evidence type="ECO:0000313" key="1">
    <source>
        <dbReference type="EMBL" id="MDR7156708.1"/>
    </source>
</evidence>
<comment type="caution">
    <text evidence="1">The sequence shown here is derived from an EMBL/GenBank/DDBJ whole genome shotgun (WGS) entry which is preliminary data.</text>
</comment>
<accession>A0ABU1X555</accession>
<reference evidence="1 2" key="1">
    <citation type="submission" date="2023-07" db="EMBL/GenBank/DDBJ databases">
        <title>Sorghum-associated microbial communities from plants grown in Nebraska, USA.</title>
        <authorList>
            <person name="Schachtman D."/>
        </authorList>
    </citation>
    <scope>NUCLEOTIDE SEQUENCE [LARGE SCALE GENOMIC DNA]</scope>
    <source>
        <strain evidence="1 2">4256</strain>
    </source>
</reference>
<protein>
    <submittedName>
        <fullName evidence="1">Uncharacterized protein</fullName>
    </submittedName>
</protein>
<organism evidence="1 2">
    <name type="scientific">Sphingobium xenophagum</name>
    <dbReference type="NCBI Taxonomy" id="121428"/>
    <lineage>
        <taxon>Bacteria</taxon>
        <taxon>Pseudomonadati</taxon>
        <taxon>Pseudomonadota</taxon>
        <taxon>Alphaproteobacteria</taxon>
        <taxon>Sphingomonadales</taxon>
        <taxon>Sphingomonadaceae</taxon>
        <taxon>Sphingobium</taxon>
    </lineage>
</organism>
<sequence>MGSINGIGRSALGVLSRSLLASAAQTQTQENAGVMERSVVDARGENPQHDRMRGTISRGGQLRTNARSGMLDWGTGGFELQGERTGPASKVIDTLRRGSRWQRTYAADLSFWENAALGIALAAGARLERPNSGVAGGPLPSASTKSVAQMAYVGAQISDFSSITLLAFDNGG</sequence>
<evidence type="ECO:0000313" key="2">
    <source>
        <dbReference type="Proteomes" id="UP001267638"/>
    </source>
</evidence>
<dbReference type="EMBL" id="JAVDWV010000019">
    <property type="protein sequence ID" value="MDR7156708.1"/>
    <property type="molecule type" value="Genomic_DNA"/>
</dbReference>